<comment type="subcellular location">
    <subcellularLocation>
        <location evidence="2">Cell membrane</location>
        <topology evidence="2">Multi-pass membrane protein</topology>
    </subcellularLocation>
</comment>
<dbReference type="EMBL" id="UOFI01000020">
    <property type="protein sequence ID" value="VAW62186.1"/>
    <property type="molecule type" value="Genomic_DNA"/>
</dbReference>
<evidence type="ECO:0000256" key="2">
    <source>
        <dbReference type="ARBA" id="ARBA00004651"/>
    </source>
</evidence>
<accession>A0A3B0Y195</accession>
<keyword evidence="9 12" id="KW-1133">Transmembrane helix</keyword>
<dbReference type="CDD" id="cd07339">
    <property type="entry name" value="M48B_HtpX_like"/>
    <property type="match status" value="1"/>
</dbReference>
<keyword evidence="6" id="KW-0479">Metal-binding</keyword>
<sequence length="321" mass="35612">MPINHQALKQHALLNRLQSLLLLGIMAGFLALLGNILWGSSGLYILLLMGALLLLFNPIARPWLIMRMYKATPLAPAQAPALHSALQELTLRSELQYTPALFYIPGNALNAFAVGRPNEAAIAVTDGLLRSLTTREIIAVLAHEISHIKNNDMWVMSIADLFSRLTSALSLFGQLLLFINLPVILLYNVHIDWLAIALLIFAPNLSALAQLGLSRSREYAADLHAAKLTHDPQALASALLKIEQNKGSIFERVMLPGRRIPEPSLLRTHPPTHERVEKLLSLKHSEAESPVFADSTAYPQPRNFQKSPQGSPHWHINGLWY</sequence>
<keyword evidence="11 12" id="KW-0472">Membrane</keyword>
<evidence type="ECO:0000259" key="13">
    <source>
        <dbReference type="Pfam" id="PF01435"/>
    </source>
</evidence>
<name>A0A3B0Y195_9ZZZZ</name>
<dbReference type="InterPro" id="IPR001915">
    <property type="entry name" value="Peptidase_M48"/>
</dbReference>
<evidence type="ECO:0000256" key="3">
    <source>
        <dbReference type="ARBA" id="ARBA00022475"/>
    </source>
</evidence>
<dbReference type="GO" id="GO:0046872">
    <property type="term" value="F:metal ion binding"/>
    <property type="evidence" value="ECO:0007669"/>
    <property type="project" value="UniProtKB-KW"/>
</dbReference>
<evidence type="ECO:0000256" key="8">
    <source>
        <dbReference type="ARBA" id="ARBA00022833"/>
    </source>
</evidence>
<evidence type="ECO:0000256" key="1">
    <source>
        <dbReference type="ARBA" id="ARBA00001947"/>
    </source>
</evidence>
<keyword evidence="5 12" id="KW-0812">Transmembrane</keyword>
<keyword evidence="4" id="KW-0645">Protease</keyword>
<dbReference type="Gene3D" id="3.30.2010.10">
    <property type="entry name" value="Metalloproteases ('zincins'), catalytic domain"/>
    <property type="match status" value="1"/>
</dbReference>
<dbReference type="AlphaFoldDB" id="A0A3B0Y195"/>
<evidence type="ECO:0000256" key="12">
    <source>
        <dbReference type="SAM" id="Phobius"/>
    </source>
</evidence>
<feature type="transmembrane region" description="Helical" evidence="12">
    <location>
        <begin position="20"/>
        <end position="37"/>
    </location>
</feature>
<feature type="transmembrane region" description="Helical" evidence="12">
    <location>
        <begin position="165"/>
        <end position="187"/>
    </location>
</feature>
<dbReference type="PANTHER" id="PTHR43221:SF1">
    <property type="entry name" value="PROTEASE HTPX"/>
    <property type="match status" value="1"/>
</dbReference>
<evidence type="ECO:0000256" key="11">
    <source>
        <dbReference type="ARBA" id="ARBA00023136"/>
    </source>
</evidence>
<keyword evidence="10" id="KW-0482">Metalloprotease</keyword>
<evidence type="ECO:0000256" key="4">
    <source>
        <dbReference type="ARBA" id="ARBA00022670"/>
    </source>
</evidence>
<proteinExistence type="predicted"/>
<feature type="transmembrane region" description="Helical" evidence="12">
    <location>
        <begin position="43"/>
        <end position="60"/>
    </location>
</feature>
<evidence type="ECO:0000256" key="7">
    <source>
        <dbReference type="ARBA" id="ARBA00022801"/>
    </source>
</evidence>
<reference evidence="14" key="1">
    <citation type="submission" date="2018-06" db="EMBL/GenBank/DDBJ databases">
        <authorList>
            <person name="Zhirakovskaya E."/>
        </authorList>
    </citation>
    <scope>NUCLEOTIDE SEQUENCE</scope>
</reference>
<evidence type="ECO:0000256" key="10">
    <source>
        <dbReference type="ARBA" id="ARBA00023049"/>
    </source>
</evidence>
<gene>
    <name evidence="14" type="ORF">MNBD_GAMMA09-294</name>
</gene>
<organism evidence="14">
    <name type="scientific">hydrothermal vent metagenome</name>
    <dbReference type="NCBI Taxonomy" id="652676"/>
    <lineage>
        <taxon>unclassified sequences</taxon>
        <taxon>metagenomes</taxon>
        <taxon>ecological metagenomes</taxon>
    </lineage>
</organism>
<evidence type="ECO:0000256" key="9">
    <source>
        <dbReference type="ARBA" id="ARBA00022989"/>
    </source>
</evidence>
<evidence type="ECO:0000256" key="5">
    <source>
        <dbReference type="ARBA" id="ARBA00022692"/>
    </source>
</evidence>
<keyword evidence="3" id="KW-1003">Cell membrane</keyword>
<protein>
    <recommendedName>
        <fullName evidence="13">Peptidase M48 domain-containing protein</fullName>
    </recommendedName>
</protein>
<dbReference type="Pfam" id="PF01435">
    <property type="entry name" value="Peptidase_M48"/>
    <property type="match status" value="1"/>
</dbReference>
<keyword evidence="8" id="KW-0862">Zinc</keyword>
<keyword evidence="7" id="KW-0378">Hydrolase</keyword>
<dbReference type="PANTHER" id="PTHR43221">
    <property type="entry name" value="PROTEASE HTPX"/>
    <property type="match status" value="1"/>
</dbReference>
<feature type="transmembrane region" description="Helical" evidence="12">
    <location>
        <begin position="193"/>
        <end position="213"/>
    </location>
</feature>
<dbReference type="GO" id="GO:0005886">
    <property type="term" value="C:plasma membrane"/>
    <property type="evidence" value="ECO:0007669"/>
    <property type="project" value="UniProtKB-SubCell"/>
</dbReference>
<evidence type="ECO:0000256" key="6">
    <source>
        <dbReference type="ARBA" id="ARBA00022723"/>
    </source>
</evidence>
<dbReference type="GO" id="GO:0006508">
    <property type="term" value="P:proteolysis"/>
    <property type="evidence" value="ECO:0007669"/>
    <property type="project" value="UniProtKB-KW"/>
</dbReference>
<comment type="cofactor">
    <cofactor evidence="1">
        <name>Zn(2+)</name>
        <dbReference type="ChEBI" id="CHEBI:29105"/>
    </cofactor>
</comment>
<feature type="domain" description="Peptidase M48" evidence="13">
    <location>
        <begin position="76"/>
        <end position="281"/>
    </location>
</feature>
<dbReference type="GO" id="GO:0004222">
    <property type="term" value="F:metalloendopeptidase activity"/>
    <property type="evidence" value="ECO:0007669"/>
    <property type="project" value="InterPro"/>
</dbReference>
<evidence type="ECO:0000313" key="14">
    <source>
        <dbReference type="EMBL" id="VAW62186.1"/>
    </source>
</evidence>
<dbReference type="InterPro" id="IPR050083">
    <property type="entry name" value="HtpX_protease"/>
</dbReference>